<accession>A0A2N9MAF4</accession>
<dbReference type="SMART" id="SM00422">
    <property type="entry name" value="HTH_MERR"/>
    <property type="match status" value="1"/>
</dbReference>
<dbReference type="CDD" id="cd01106">
    <property type="entry name" value="HTH_TipAL-Mta"/>
    <property type="match status" value="1"/>
</dbReference>
<proteinExistence type="predicted"/>
<gene>
    <name evidence="3" type="ORF">SBA5_980025</name>
</gene>
<dbReference type="InterPro" id="IPR009061">
    <property type="entry name" value="DNA-bd_dom_put_sf"/>
</dbReference>
<dbReference type="InterPro" id="IPR047057">
    <property type="entry name" value="MerR_fam"/>
</dbReference>
<feature type="domain" description="HTH merR-type" evidence="2">
    <location>
        <begin position="31"/>
        <end position="99"/>
    </location>
</feature>
<name>A0A2N9MAF4_9BACT</name>
<evidence type="ECO:0000259" key="2">
    <source>
        <dbReference type="PROSITE" id="PS50937"/>
    </source>
</evidence>
<dbReference type="Pfam" id="PF13411">
    <property type="entry name" value="MerR_1"/>
    <property type="match status" value="1"/>
</dbReference>
<dbReference type="PROSITE" id="PS00552">
    <property type="entry name" value="HTH_MERR_1"/>
    <property type="match status" value="1"/>
</dbReference>
<evidence type="ECO:0000313" key="4">
    <source>
        <dbReference type="Proteomes" id="UP000239735"/>
    </source>
</evidence>
<protein>
    <submittedName>
        <fullName evidence="3">Transcriptional regulator, MerR family (Modular protein)</fullName>
    </submittedName>
</protein>
<dbReference type="PROSITE" id="PS50937">
    <property type="entry name" value="HTH_MERR_2"/>
    <property type="match status" value="1"/>
</dbReference>
<dbReference type="PANTHER" id="PTHR30204:SF90">
    <property type="entry name" value="HTH-TYPE TRANSCRIPTIONAL ACTIVATOR MTA"/>
    <property type="match status" value="1"/>
</dbReference>
<organism evidence="3 4">
    <name type="scientific">Candidatus Sulfuritelmatomonas gaucii</name>
    <dbReference type="NCBI Taxonomy" id="2043161"/>
    <lineage>
        <taxon>Bacteria</taxon>
        <taxon>Pseudomonadati</taxon>
        <taxon>Acidobacteriota</taxon>
        <taxon>Terriglobia</taxon>
        <taxon>Terriglobales</taxon>
        <taxon>Acidobacteriaceae</taxon>
        <taxon>Candidatus Sulfuritelmatomonas</taxon>
    </lineage>
</organism>
<dbReference type="Gene3D" id="1.10.1660.10">
    <property type="match status" value="1"/>
</dbReference>
<dbReference type="AlphaFoldDB" id="A0A2N9MAF4"/>
<evidence type="ECO:0000256" key="1">
    <source>
        <dbReference type="ARBA" id="ARBA00023125"/>
    </source>
</evidence>
<dbReference type="PANTHER" id="PTHR30204">
    <property type="entry name" value="REDOX-CYCLING DRUG-SENSING TRANSCRIPTIONAL ACTIVATOR SOXR"/>
    <property type="match status" value="1"/>
</dbReference>
<dbReference type="Proteomes" id="UP000239735">
    <property type="component" value="Unassembled WGS sequence"/>
</dbReference>
<dbReference type="GO" id="GO:0003677">
    <property type="term" value="F:DNA binding"/>
    <property type="evidence" value="ECO:0007669"/>
    <property type="project" value="UniProtKB-KW"/>
</dbReference>
<dbReference type="PRINTS" id="PR00040">
    <property type="entry name" value="HTHMERR"/>
</dbReference>
<reference evidence="4" key="1">
    <citation type="submission" date="2018-02" db="EMBL/GenBank/DDBJ databases">
        <authorList>
            <person name="Hausmann B."/>
        </authorList>
    </citation>
    <scope>NUCLEOTIDE SEQUENCE [LARGE SCALE GENOMIC DNA]</scope>
    <source>
        <strain evidence="4">Peat soil MAG SbA5</strain>
    </source>
</reference>
<dbReference type="SUPFAM" id="SSF46955">
    <property type="entry name" value="Putative DNA-binding domain"/>
    <property type="match status" value="1"/>
</dbReference>
<dbReference type="InterPro" id="IPR000551">
    <property type="entry name" value="MerR-type_HTH_dom"/>
</dbReference>
<keyword evidence="1" id="KW-0238">DNA-binding</keyword>
<dbReference type="OrthoDB" id="1894615at2"/>
<evidence type="ECO:0000313" key="3">
    <source>
        <dbReference type="EMBL" id="SPE32455.1"/>
    </source>
</evidence>
<dbReference type="GO" id="GO:0003700">
    <property type="term" value="F:DNA-binding transcription factor activity"/>
    <property type="evidence" value="ECO:0007669"/>
    <property type="project" value="InterPro"/>
</dbReference>
<sequence>MQALQILGAHFPLDLDPASGPTMVSRAMSNCYRIGQFARLAGVTVRALHHYDRMGLLKPQRGTSGFRLYCPEDLERLEQIAALKFLGIPLHEIKLLLKHGPLKLVDSLHMQREALAEKRKLIDRAMVAIAAAEKVIQSGQTTDASILRKIIEVIDMQPQEKSMRKYYTEQAWLDRERIRQQTPLETRQKNVRAMRQVFSEIEAAIDLDPASERAQYLTKQWLQLAEYAHGGNEAVRAGNTQAWNDFQNWPRDEQDKLLAAFDLDLNDRAASMLRFESVTKFLGRAVGHKIRSSIPSIRTLYGLDQA</sequence>
<dbReference type="EMBL" id="OKRB01000161">
    <property type="protein sequence ID" value="SPE32455.1"/>
    <property type="molecule type" value="Genomic_DNA"/>
</dbReference>